<dbReference type="Proteomes" id="UP000298545">
    <property type="component" value="Chromosome circular"/>
</dbReference>
<dbReference type="InterPro" id="IPR003593">
    <property type="entry name" value="AAA+_ATPase"/>
</dbReference>
<dbReference type="InterPro" id="IPR027417">
    <property type="entry name" value="P-loop_NTPase"/>
</dbReference>
<dbReference type="EMBL" id="CP072167">
    <property type="protein sequence ID" value="QYA07808.1"/>
    <property type="molecule type" value="Genomic_DNA"/>
</dbReference>
<dbReference type="SUPFAM" id="SSF52540">
    <property type="entry name" value="P-loop containing nucleoside triphosphate hydrolases"/>
    <property type="match status" value="1"/>
</dbReference>
<dbReference type="RefSeq" id="WP_027673608.1">
    <property type="nucleotide sequence ID" value="NZ_CP039691.1"/>
</dbReference>
<sequence>MSEQASGVRLDKVALTLGEQDFSFDCLFESGKVTAVVGPSGSGKSTLLNLVAGFEKPDSGRVLIGQEDVSNHDPAERPVSLIFQDNNLFAHLDVFTNVGLGIDPSLRLSQAQRESIRTALERVGLAGFEKRLPSSMSGGERQRAALARALVRKRSIMLLDEPFAALDPGLRAGMAALLKELHLESNNTVLLVTHHPDDIRRLADEVVFLGSGRIVFQGDTQSFFAATDIHEIGTFLDL</sequence>
<dbReference type="PROSITE" id="PS50893">
    <property type="entry name" value="ABC_TRANSPORTER_2"/>
    <property type="match status" value="1"/>
</dbReference>
<keyword evidence="2" id="KW-0813">Transport</keyword>
<feature type="domain" description="ABC transporter" evidence="9">
    <location>
        <begin position="8"/>
        <end position="236"/>
    </location>
</feature>
<dbReference type="InterPro" id="IPR050093">
    <property type="entry name" value="ABC_SmlMolc_Importer"/>
</dbReference>
<evidence type="ECO:0000256" key="5">
    <source>
        <dbReference type="ARBA" id="ARBA00022741"/>
    </source>
</evidence>
<evidence type="ECO:0000256" key="7">
    <source>
        <dbReference type="ARBA" id="ARBA00022967"/>
    </source>
</evidence>
<keyword evidence="3" id="KW-1003">Cell membrane</keyword>
<evidence type="ECO:0000259" key="9">
    <source>
        <dbReference type="PROSITE" id="PS50893"/>
    </source>
</evidence>
<dbReference type="KEGG" id="alf:CFBP5473_01845"/>
<evidence type="ECO:0000313" key="13">
    <source>
        <dbReference type="Proteomes" id="UP000826513"/>
    </source>
</evidence>
<evidence type="ECO:0000256" key="4">
    <source>
        <dbReference type="ARBA" id="ARBA00022519"/>
    </source>
</evidence>
<keyword evidence="6 10" id="KW-0067">ATP-binding</keyword>
<reference evidence="10 12" key="1">
    <citation type="submission" date="2019-04" db="EMBL/GenBank/DDBJ databases">
        <title>Complete genome sequence of Agrobacterium larrymoorei CFBP5473.</title>
        <authorList>
            <person name="Haryono M."/>
            <person name="Chou L."/>
            <person name="Lin Y.-C."/>
            <person name="Lai E.-M."/>
            <person name="Kuo C.-H."/>
        </authorList>
    </citation>
    <scope>NUCLEOTIDE SEQUENCE [LARGE SCALE GENOMIC DNA]</scope>
    <source>
        <strain evidence="10 12">CFBP5473</strain>
    </source>
</reference>
<dbReference type="EMBL" id="CP039691">
    <property type="protein sequence ID" value="QCI96766.1"/>
    <property type="molecule type" value="Genomic_DNA"/>
</dbReference>
<dbReference type="GO" id="GO:0016887">
    <property type="term" value="F:ATP hydrolysis activity"/>
    <property type="evidence" value="ECO:0007669"/>
    <property type="project" value="InterPro"/>
</dbReference>
<keyword evidence="4" id="KW-0997">Cell inner membrane</keyword>
<dbReference type="Pfam" id="PF00005">
    <property type="entry name" value="ABC_tran"/>
    <property type="match status" value="1"/>
</dbReference>
<dbReference type="SMART" id="SM00382">
    <property type="entry name" value="AAA"/>
    <property type="match status" value="1"/>
</dbReference>
<dbReference type="AlphaFoldDB" id="A0A4D7DRA8"/>
<dbReference type="PROSITE" id="PS00211">
    <property type="entry name" value="ABC_TRANSPORTER_1"/>
    <property type="match status" value="1"/>
</dbReference>
<dbReference type="InterPro" id="IPR017871">
    <property type="entry name" value="ABC_transporter-like_CS"/>
</dbReference>
<keyword evidence="5" id="KW-0547">Nucleotide-binding</keyword>
<keyword evidence="13" id="KW-1185">Reference proteome</keyword>
<dbReference type="PANTHER" id="PTHR42781">
    <property type="entry name" value="SPERMIDINE/PUTRESCINE IMPORT ATP-BINDING PROTEIN POTA"/>
    <property type="match status" value="1"/>
</dbReference>
<evidence type="ECO:0000256" key="3">
    <source>
        <dbReference type="ARBA" id="ARBA00022475"/>
    </source>
</evidence>
<accession>A0A4D7DRA8</accession>
<dbReference type="GO" id="GO:0005524">
    <property type="term" value="F:ATP binding"/>
    <property type="evidence" value="ECO:0007669"/>
    <property type="project" value="UniProtKB-KW"/>
</dbReference>
<reference evidence="11 13" key="2">
    <citation type="submission" date="2021-03" db="EMBL/GenBank/DDBJ databases">
        <title>Rapid diversification of plasmids in a genus of pathogenic and nitrogen fixing bacteria.</title>
        <authorList>
            <person name="Weisberg A.J."/>
            <person name="Miller M."/>
            <person name="Ream W."/>
            <person name="Grunwald N.J."/>
            <person name="Chang J.H."/>
        </authorList>
    </citation>
    <scope>NUCLEOTIDE SEQUENCE [LARGE SCALE GENOMIC DNA]</scope>
    <source>
        <strain evidence="11 13">AF3.44</strain>
    </source>
</reference>
<dbReference type="OrthoDB" id="9802264at2"/>
<evidence type="ECO:0000313" key="10">
    <source>
        <dbReference type="EMBL" id="QCI96766.1"/>
    </source>
</evidence>
<keyword evidence="8" id="KW-0472">Membrane</keyword>
<name>A0A4D7DRA8_9HYPH</name>
<protein>
    <submittedName>
        <fullName evidence="10">ATP-binding cassette domain-containing protein</fullName>
    </submittedName>
</protein>
<evidence type="ECO:0000256" key="6">
    <source>
        <dbReference type="ARBA" id="ARBA00022840"/>
    </source>
</evidence>
<comment type="similarity">
    <text evidence="1">Belongs to the ABC transporter superfamily.</text>
</comment>
<evidence type="ECO:0000256" key="8">
    <source>
        <dbReference type="ARBA" id="ARBA00023136"/>
    </source>
</evidence>
<gene>
    <name evidence="10" type="ORF">CFBP5473_01845</name>
    <name evidence="11" type="ORF">J5285_03545</name>
</gene>
<evidence type="ECO:0000256" key="1">
    <source>
        <dbReference type="ARBA" id="ARBA00005417"/>
    </source>
</evidence>
<dbReference type="PANTHER" id="PTHR42781:SF1">
    <property type="entry name" value="THIAMINE IMPORT ATP-BINDING PROTEIN THIQ"/>
    <property type="match status" value="1"/>
</dbReference>
<evidence type="ECO:0000313" key="12">
    <source>
        <dbReference type="Proteomes" id="UP000298545"/>
    </source>
</evidence>
<organism evidence="10 12">
    <name type="scientific">Agrobacterium larrymoorei</name>
    <dbReference type="NCBI Taxonomy" id="160699"/>
    <lineage>
        <taxon>Bacteria</taxon>
        <taxon>Pseudomonadati</taxon>
        <taxon>Pseudomonadota</taxon>
        <taxon>Alphaproteobacteria</taxon>
        <taxon>Hyphomicrobiales</taxon>
        <taxon>Rhizobiaceae</taxon>
        <taxon>Rhizobium/Agrobacterium group</taxon>
        <taxon>Agrobacterium</taxon>
    </lineage>
</organism>
<dbReference type="InterPro" id="IPR003439">
    <property type="entry name" value="ABC_transporter-like_ATP-bd"/>
</dbReference>
<dbReference type="STRING" id="1367849.GCA_000518585_00723"/>
<evidence type="ECO:0000256" key="2">
    <source>
        <dbReference type="ARBA" id="ARBA00022448"/>
    </source>
</evidence>
<dbReference type="Proteomes" id="UP000826513">
    <property type="component" value="Chromosome 1"/>
</dbReference>
<evidence type="ECO:0000313" key="11">
    <source>
        <dbReference type="EMBL" id="QYA07808.1"/>
    </source>
</evidence>
<proteinExistence type="inferred from homology"/>
<dbReference type="Gene3D" id="3.40.50.300">
    <property type="entry name" value="P-loop containing nucleotide triphosphate hydrolases"/>
    <property type="match status" value="1"/>
</dbReference>
<keyword evidence="7" id="KW-1278">Translocase</keyword>